<dbReference type="Proteomes" id="UP000327143">
    <property type="component" value="Chromosome"/>
</dbReference>
<protein>
    <submittedName>
        <fullName evidence="3">DUF3040 domain-containing protein</fullName>
    </submittedName>
</protein>
<evidence type="ECO:0000313" key="4">
    <source>
        <dbReference type="Proteomes" id="UP000327143"/>
    </source>
</evidence>
<evidence type="ECO:0000313" key="3">
    <source>
        <dbReference type="EMBL" id="QEU89331.1"/>
    </source>
</evidence>
<name>A0ABX6ANR5_STRVD</name>
<feature type="compositionally biased region" description="Basic residues" evidence="1">
    <location>
        <begin position="87"/>
        <end position="103"/>
    </location>
</feature>
<reference evidence="3 4" key="1">
    <citation type="submission" date="2017-09" db="EMBL/GenBank/DDBJ databases">
        <authorList>
            <person name="Lee N."/>
            <person name="Cho B.-K."/>
        </authorList>
    </citation>
    <scope>NUCLEOTIDE SEQUENCE [LARGE SCALE GENOMIC DNA]</scope>
    <source>
        <strain evidence="3 4">ATCC 39115</strain>
    </source>
</reference>
<evidence type="ECO:0000256" key="2">
    <source>
        <dbReference type="SAM" id="Phobius"/>
    </source>
</evidence>
<sequence>MPQSDDERLVDLATRLQKEDPHFARSFSDGRPTPPREYRRTRAWWALGIGLTLLIAGMVLPDGLLIATGLVVSGISVHLLDPVDPHRQRHPRSRSPRSPRSPR</sequence>
<feature type="region of interest" description="Disordered" evidence="1">
    <location>
        <begin position="81"/>
        <end position="103"/>
    </location>
</feature>
<feature type="transmembrane region" description="Helical" evidence="2">
    <location>
        <begin position="43"/>
        <end position="60"/>
    </location>
</feature>
<evidence type="ECO:0000256" key="1">
    <source>
        <dbReference type="SAM" id="MobiDB-lite"/>
    </source>
</evidence>
<accession>A0ABX6ANR5</accession>
<dbReference type="RefSeq" id="WP_039831596.1">
    <property type="nucleotide sequence ID" value="NZ_CP023700.1"/>
</dbReference>
<dbReference type="InterPro" id="IPR021401">
    <property type="entry name" value="DUF3040"/>
</dbReference>
<keyword evidence="2" id="KW-0812">Transmembrane</keyword>
<proteinExistence type="predicted"/>
<keyword evidence="2" id="KW-0472">Membrane</keyword>
<keyword evidence="4" id="KW-1185">Reference proteome</keyword>
<dbReference type="EMBL" id="CP023700">
    <property type="protein sequence ID" value="QEU89331.1"/>
    <property type="molecule type" value="Genomic_DNA"/>
</dbReference>
<organism evidence="3 4">
    <name type="scientific">Streptomyces viridosporus T7A</name>
    <dbReference type="NCBI Taxonomy" id="665577"/>
    <lineage>
        <taxon>Bacteria</taxon>
        <taxon>Bacillati</taxon>
        <taxon>Actinomycetota</taxon>
        <taxon>Actinomycetes</taxon>
        <taxon>Kitasatosporales</taxon>
        <taxon>Streptomycetaceae</taxon>
        <taxon>Streptomyces</taxon>
    </lineage>
</organism>
<dbReference type="Pfam" id="PF11239">
    <property type="entry name" value="DUF3040"/>
    <property type="match status" value="1"/>
</dbReference>
<gene>
    <name evidence="3" type="ORF">CP969_19005</name>
</gene>
<keyword evidence="2" id="KW-1133">Transmembrane helix</keyword>